<accession>A0ABR7Y306</accession>
<reference evidence="1 2" key="1">
    <citation type="submission" date="2020-08" db="EMBL/GenBank/DDBJ databases">
        <title>Sphingobacterium sp. DN00404 isolated from aquaculture water.</title>
        <authorList>
            <person name="Zhang M."/>
        </authorList>
    </citation>
    <scope>NUCLEOTIDE SEQUENCE [LARGE SCALE GENOMIC DNA]</scope>
    <source>
        <strain evidence="1 2">KCTC 32294</strain>
    </source>
</reference>
<dbReference type="EMBL" id="JACNYK010000002">
    <property type="protein sequence ID" value="MBD1425641.1"/>
    <property type="molecule type" value="Genomic_DNA"/>
</dbReference>
<evidence type="ECO:0000313" key="2">
    <source>
        <dbReference type="Proteomes" id="UP000606494"/>
    </source>
</evidence>
<gene>
    <name evidence="1" type="ORF">H8B17_08615</name>
</gene>
<comment type="caution">
    <text evidence="1">The sequence shown here is derived from an EMBL/GenBank/DDBJ whole genome shotgun (WGS) entry which is preliminary data.</text>
</comment>
<organism evidence="1 2">
    <name type="scientific">Sphingobacterium arenae</name>
    <dbReference type="NCBI Taxonomy" id="1280598"/>
    <lineage>
        <taxon>Bacteria</taxon>
        <taxon>Pseudomonadati</taxon>
        <taxon>Bacteroidota</taxon>
        <taxon>Sphingobacteriia</taxon>
        <taxon>Sphingobacteriales</taxon>
        <taxon>Sphingobacteriaceae</taxon>
        <taxon>Sphingobacterium</taxon>
    </lineage>
</organism>
<keyword evidence="2" id="KW-1185">Reference proteome</keyword>
<sequence>MDDIEALRLLVVSVKNCGASKEISAGKKSVVLRRSTLCLFSIKPPIATLQVVSLWSDKT</sequence>
<dbReference type="Proteomes" id="UP000606494">
    <property type="component" value="Unassembled WGS sequence"/>
</dbReference>
<proteinExistence type="predicted"/>
<name>A0ABR7Y306_9SPHI</name>
<dbReference type="RefSeq" id="WP_190308790.1">
    <property type="nucleotide sequence ID" value="NZ_JACNYK010000002.1"/>
</dbReference>
<evidence type="ECO:0000313" key="1">
    <source>
        <dbReference type="EMBL" id="MBD1425641.1"/>
    </source>
</evidence>
<protein>
    <submittedName>
        <fullName evidence="1">Uncharacterized protein</fullName>
    </submittedName>
</protein>